<keyword evidence="11" id="KW-0472">Membrane</keyword>
<dbReference type="Proteomes" id="UP000509597">
    <property type="component" value="Chromosome"/>
</dbReference>
<dbReference type="PIRSF" id="PIRSF000309">
    <property type="entry name" value="NAD_red_hyd_HoxU"/>
    <property type="match status" value="1"/>
</dbReference>
<evidence type="ECO:0000259" key="13">
    <source>
        <dbReference type="PROSITE" id="PS51085"/>
    </source>
</evidence>
<keyword evidence="6" id="KW-0479">Metal-binding</keyword>
<evidence type="ECO:0000313" key="16">
    <source>
        <dbReference type="Proteomes" id="UP000509597"/>
    </source>
</evidence>
<dbReference type="RefSeq" id="WP_179357980.1">
    <property type="nucleotide sequence ID" value="NZ_CP058627.1"/>
</dbReference>
<keyword evidence="16" id="KW-1185">Reference proteome</keyword>
<dbReference type="InterPro" id="IPR000283">
    <property type="entry name" value="NADH_UbQ_OxRdtase_75kDa_su_CS"/>
</dbReference>
<organism evidence="15 16">
    <name type="scientific">Chitinibacter bivalviorum</name>
    <dbReference type="NCBI Taxonomy" id="2739434"/>
    <lineage>
        <taxon>Bacteria</taxon>
        <taxon>Pseudomonadati</taxon>
        <taxon>Pseudomonadota</taxon>
        <taxon>Betaproteobacteria</taxon>
        <taxon>Neisseriales</taxon>
        <taxon>Chitinibacteraceae</taxon>
        <taxon>Chitinibacter</taxon>
    </lineage>
</organism>
<keyword evidence="7" id="KW-1278">Translocase</keyword>
<dbReference type="CDD" id="cd00207">
    <property type="entry name" value="fer2"/>
    <property type="match status" value="1"/>
</dbReference>
<gene>
    <name evidence="15" type="ORF">HQ393_06290</name>
</gene>
<feature type="domain" description="2Fe-2S ferredoxin-type" evidence="13">
    <location>
        <begin position="4"/>
        <end position="80"/>
    </location>
</feature>
<keyword evidence="9" id="KW-0411">Iron-sulfur</keyword>
<dbReference type="GO" id="GO:0008137">
    <property type="term" value="F:NADH dehydrogenase (ubiquinone) activity"/>
    <property type="evidence" value="ECO:0007669"/>
    <property type="project" value="InterPro"/>
</dbReference>
<keyword evidence="8" id="KW-0408">Iron</keyword>
<sequence length="245" mass="27351">MNGNDFTFVLDGENIRFEPGQTIMEAASQAGAYIPHLCYHPEYRPRGSCKLCTVKINGHFGTACTLPVQPGMQVENDTDELNLMRRRVVQMLFIEGNHYCPFCEKSGNCQLQALAYHVGMQDSHFPHFFSLRQIDASHPEMLLDRDRCIQCELCVRASRETDKKSIFGLAGRSTSTNLVINSESGLLGDTDFSIHDFAAHICPTGALIPKREGYPIPIGERLYDHQDISAVGHLHPNAAQRGESK</sequence>
<dbReference type="AlphaFoldDB" id="A0A7H9BGQ7"/>
<evidence type="ECO:0000259" key="14">
    <source>
        <dbReference type="PROSITE" id="PS51839"/>
    </source>
</evidence>
<dbReference type="PROSITE" id="PS51085">
    <property type="entry name" value="2FE2S_FER_2"/>
    <property type="match status" value="1"/>
</dbReference>
<accession>A0A7H9BGQ7</accession>
<evidence type="ECO:0000256" key="11">
    <source>
        <dbReference type="ARBA" id="ARBA00023136"/>
    </source>
</evidence>
<dbReference type="GO" id="GO:0042773">
    <property type="term" value="P:ATP synthesis coupled electron transport"/>
    <property type="evidence" value="ECO:0007669"/>
    <property type="project" value="InterPro"/>
</dbReference>
<comment type="subcellular location">
    <subcellularLocation>
        <location evidence="2">Membrane</location>
    </subcellularLocation>
</comment>
<evidence type="ECO:0000256" key="2">
    <source>
        <dbReference type="ARBA" id="ARBA00004370"/>
    </source>
</evidence>
<dbReference type="GO" id="GO:0046872">
    <property type="term" value="F:metal ion binding"/>
    <property type="evidence" value="ECO:0007669"/>
    <property type="project" value="UniProtKB-KW"/>
</dbReference>
<dbReference type="PROSITE" id="PS51839">
    <property type="entry name" value="4FE4S_HC3"/>
    <property type="match status" value="1"/>
</dbReference>
<dbReference type="FunFam" id="3.10.20.740:FF:000004">
    <property type="entry name" value="NADH-quinone oxidoreductase"/>
    <property type="match status" value="1"/>
</dbReference>
<evidence type="ECO:0000256" key="4">
    <source>
        <dbReference type="ARBA" id="ARBA00022485"/>
    </source>
</evidence>
<protein>
    <submittedName>
        <fullName evidence="15">(2Fe-2S)-binding protein</fullName>
    </submittedName>
</protein>
<dbReference type="Gene3D" id="3.10.20.740">
    <property type="match status" value="1"/>
</dbReference>
<evidence type="ECO:0000256" key="7">
    <source>
        <dbReference type="ARBA" id="ARBA00022967"/>
    </source>
</evidence>
<dbReference type="Pfam" id="PF10588">
    <property type="entry name" value="NADH-G_4Fe-4S_3"/>
    <property type="match status" value="1"/>
</dbReference>
<dbReference type="InterPro" id="IPR019574">
    <property type="entry name" value="NADH_UbQ_OxRdtase_Gsu_4Fe4S-bd"/>
</dbReference>
<dbReference type="GO" id="GO:0016020">
    <property type="term" value="C:membrane"/>
    <property type="evidence" value="ECO:0007669"/>
    <property type="project" value="UniProtKB-SubCell"/>
</dbReference>
<dbReference type="PROSITE" id="PS00642">
    <property type="entry name" value="COMPLEX1_75K_2"/>
    <property type="match status" value="1"/>
</dbReference>
<dbReference type="Pfam" id="PF13510">
    <property type="entry name" value="Fer2_4"/>
    <property type="match status" value="1"/>
</dbReference>
<dbReference type="InterPro" id="IPR016214">
    <property type="entry name" value="NAD-red_Hydgase_HoxS_gsu"/>
</dbReference>
<dbReference type="SUPFAM" id="SSF54292">
    <property type="entry name" value="2Fe-2S ferredoxin-like"/>
    <property type="match status" value="1"/>
</dbReference>
<keyword evidence="4" id="KW-0004">4Fe-4S</keyword>
<dbReference type="Gene3D" id="3.30.70.20">
    <property type="match status" value="1"/>
</dbReference>
<evidence type="ECO:0000256" key="9">
    <source>
        <dbReference type="ARBA" id="ARBA00023014"/>
    </source>
</evidence>
<evidence type="ECO:0000256" key="3">
    <source>
        <dbReference type="ARBA" id="ARBA00005404"/>
    </source>
</evidence>
<evidence type="ECO:0000256" key="12">
    <source>
        <dbReference type="ARBA" id="ARBA00034078"/>
    </source>
</evidence>
<comment type="cofactor">
    <cofactor evidence="12">
        <name>[2Fe-2S] cluster</name>
        <dbReference type="ChEBI" id="CHEBI:190135"/>
    </cofactor>
</comment>
<dbReference type="GO" id="GO:0051539">
    <property type="term" value="F:4 iron, 4 sulfur cluster binding"/>
    <property type="evidence" value="ECO:0007669"/>
    <property type="project" value="UniProtKB-KW"/>
</dbReference>
<dbReference type="Pfam" id="PF13459">
    <property type="entry name" value="Fer4_15"/>
    <property type="match status" value="1"/>
</dbReference>
<dbReference type="InterPro" id="IPR036010">
    <property type="entry name" value="2Fe-2S_ferredoxin-like_sf"/>
</dbReference>
<keyword evidence="5" id="KW-0001">2Fe-2S</keyword>
<dbReference type="GO" id="GO:0051537">
    <property type="term" value="F:2 iron, 2 sulfur cluster binding"/>
    <property type="evidence" value="ECO:0007669"/>
    <property type="project" value="UniProtKB-KW"/>
</dbReference>
<evidence type="ECO:0000256" key="6">
    <source>
        <dbReference type="ARBA" id="ARBA00022723"/>
    </source>
</evidence>
<feature type="domain" description="4Fe-4S His(Cys)3-ligated-type" evidence="14">
    <location>
        <begin position="80"/>
        <end position="119"/>
    </location>
</feature>
<evidence type="ECO:0000313" key="15">
    <source>
        <dbReference type="EMBL" id="QLG87900.1"/>
    </source>
</evidence>
<keyword evidence="10" id="KW-0520">NAD</keyword>
<evidence type="ECO:0000256" key="10">
    <source>
        <dbReference type="ARBA" id="ARBA00023027"/>
    </source>
</evidence>
<dbReference type="EMBL" id="CP058627">
    <property type="protein sequence ID" value="QLG87900.1"/>
    <property type="molecule type" value="Genomic_DNA"/>
</dbReference>
<dbReference type="SMART" id="SM00929">
    <property type="entry name" value="NADH-G_4Fe-4S_3"/>
    <property type="match status" value="1"/>
</dbReference>
<evidence type="ECO:0000256" key="8">
    <source>
        <dbReference type="ARBA" id="ARBA00023004"/>
    </source>
</evidence>
<comment type="similarity">
    <text evidence="3">Belongs to the complex I 75 kDa subunit family.</text>
</comment>
<dbReference type="KEGG" id="chiz:HQ393_06290"/>
<reference evidence="15 16" key="1">
    <citation type="submission" date="2020-07" db="EMBL/GenBank/DDBJ databases">
        <title>Complete genome sequence of Chitinibacter sp. 2T18.</title>
        <authorList>
            <person name="Bae J.-W."/>
            <person name="Choi J.-W."/>
        </authorList>
    </citation>
    <scope>NUCLEOTIDE SEQUENCE [LARGE SCALE GENOMIC DNA]</scope>
    <source>
        <strain evidence="15 16">2T18</strain>
    </source>
</reference>
<dbReference type="InterPro" id="IPR001041">
    <property type="entry name" value="2Fe-2S_ferredoxin-type"/>
</dbReference>
<name>A0A7H9BGQ7_9NEIS</name>
<dbReference type="GO" id="GO:0016491">
    <property type="term" value="F:oxidoreductase activity"/>
    <property type="evidence" value="ECO:0007669"/>
    <property type="project" value="InterPro"/>
</dbReference>
<evidence type="ECO:0000256" key="5">
    <source>
        <dbReference type="ARBA" id="ARBA00022714"/>
    </source>
</evidence>
<proteinExistence type="inferred from homology"/>
<evidence type="ECO:0000256" key="1">
    <source>
        <dbReference type="ARBA" id="ARBA00001966"/>
    </source>
</evidence>
<comment type="cofactor">
    <cofactor evidence="1">
        <name>[4Fe-4S] cluster</name>
        <dbReference type="ChEBI" id="CHEBI:49883"/>
    </cofactor>
</comment>